<sequence>MAAGVPRIFVSHLSGIAVFDPAGDQVGRVRDLVAMLRVGRKPPRLLGLVVELATRRRIFLPMTRVTGIESGQVITTGVLNVRRFEQRPTERLVLGELLDRRVQLVETGEEVTVLDVSVQQLPARREWEIDRVFVRKGRGGAFRRKENGRVALPWKGGGGKRAGETLTVEWSAVTGFSLEEHGQGAESLLATFEQLRPADLANVLHHLSSKRRTEVASALDDDRLADVLEELPEDDQIEILGKLKEERAADVLEAMDPDDAADLLAELPEEDKERLLTLMQPDEAADVRRLMAYEEKTAGGLMTTEPIVLRPDATVADALARVRNRDLSPALAAQVYVCRPPDETPTGKYLGTVHFQRLLRDPPYTLVGSILDDDLQPLAPEAPLPVVAGFFATYDMVAAPVVDESGSLLGAVTVDDVLDHMLPEDWRETEFHLDEGAGKEASTHGA</sequence>
<accession>A0A5N8W8S2</accession>
<dbReference type="EMBL" id="VJZE01000178">
    <property type="protein sequence ID" value="MPY42818.1"/>
    <property type="molecule type" value="Genomic_DNA"/>
</dbReference>
<proteinExistence type="predicted"/>
<dbReference type="Proteomes" id="UP000326979">
    <property type="component" value="Unassembled WGS sequence"/>
</dbReference>
<evidence type="ECO:0000313" key="4">
    <source>
        <dbReference type="Proteomes" id="UP000326979"/>
    </source>
</evidence>
<dbReference type="SMART" id="SM00924">
    <property type="entry name" value="MgtE_N"/>
    <property type="match status" value="1"/>
</dbReference>
<dbReference type="SUPFAM" id="SSF50346">
    <property type="entry name" value="PRC-barrel domain"/>
    <property type="match status" value="1"/>
</dbReference>
<gene>
    <name evidence="3" type="ORF">FNH04_23805</name>
</gene>
<dbReference type="Pfam" id="PF26205">
    <property type="entry name" value="SH3_actinomycetes"/>
    <property type="match status" value="1"/>
</dbReference>
<dbReference type="AlphaFoldDB" id="A0A5N8W8S2"/>
<dbReference type="InterPro" id="IPR058838">
    <property type="entry name" value="SH3_actinomycetes"/>
</dbReference>
<dbReference type="Gene3D" id="1.25.60.10">
    <property type="entry name" value="MgtE N-terminal domain-like"/>
    <property type="match status" value="1"/>
</dbReference>
<dbReference type="PANTHER" id="PTHR43773:SF1">
    <property type="entry name" value="MAGNESIUM TRANSPORTER MGTE"/>
    <property type="match status" value="1"/>
</dbReference>
<feature type="domain" description="CBS" evidence="2">
    <location>
        <begin position="371"/>
        <end position="429"/>
    </location>
</feature>
<protein>
    <submittedName>
        <fullName evidence="3">Magnesium transporter</fullName>
    </submittedName>
</protein>
<dbReference type="OrthoDB" id="9764830at2"/>
<dbReference type="InterPro" id="IPR038076">
    <property type="entry name" value="MgtE_N_sf"/>
</dbReference>
<dbReference type="CDD" id="cd04606">
    <property type="entry name" value="CBS_pair_Mg_transporter"/>
    <property type="match status" value="1"/>
</dbReference>
<name>A0A5N8W8S2_9ACTN</name>
<dbReference type="InterPro" id="IPR046342">
    <property type="entry name" value="CBS_dom_sf"/>
</dbReference>
<evidence type="ECO:0000313" key="3">
    <source>
        <dbReference type="EMBL" id="MPY42818.1"/>
    </source>
</evidence>
<comment type="caution">
    <text evidence="3">The sequence shown here is derived from an EMBL/GenBank/DDBJ whole genome shotgun (WGS) entry which is preliminary data.</text>
</comment>
<dbReference type="InterPro" id="IPR006668">
    <property type="entry name" value="Mg_transptr_MgtE_intracell_dom"/>
</dbReference>
<keyword evidence="1" id="KW-0129">CBS domain</keyword>
<dbReference type="Pfam" id="PF03448">
    <property type="entry name" value="MgtE_N"/>
    <property type="match status" value="1"/>
</dbReference>
<dbReference type="InterPro" id="IPR011033">
    <property type="entry name" value="PRC_barrel-like_sf"/>
</dbReference>
<dbReference type="Gene3D" id="3.10.580.10">
    <property type="entry name" value="CBS-domain"/>
    <property type="match status" value="1"/>
</dbReference>
<keyword evidence="4" id="KW-1185">Reference proteome</keyword>
<dbReference type="InterPro" id="IPR000644">
    <property type="entry name" value="CBS_dom"/>
</dbReference>
<dbReference type="RefSeq" id="WP_152787455.1">
    <property type="nucleotide sequence ID" value="NZ_BAABEQ010000110.1"/>
</dbReference>
<organism evidence="3 4">
    <name type="scientific">Streptomyces phyllanthi</name>
    <dbReference type="NCBI Taxonomy" id="1803180"/>
    <lineage>
        <taxon>Bacteria</taxon>
        <taxon>Bacillati</taxon>
        <taxon>Actinomycetota</taxon>
        <taxon>Actinomycetes</taxon>
        <taxon>Kitasatosporales</taxon>
        <taxon>Streptomycetaceae</taxon>
        <taxon>Streptomyces</taxon>
    </lineage>
</organism>
<dbReference type="InterPro" id="IPR006669">
    <property type="entry name" value="MgtE_transporter"/>
</dbReference>
<reference evidence="3 4" key="1">
    <citation type="submission" date="2019-07" db="EMBL/GenBank/DDBJ databases">
        <title>New species of Amycolatopsis and Streptomyces.</title>
        <authorList>
            <person name="Duangmal K."/>
            <person name="Teo W.F.A."/>
            <person name="Lipun K."/>
        </authorList>
    </citation>
    <scope>NUCLEOTIDE SEQUENCE [LARGE SCALE GENOMIC DNA]</scope>
    <source>
        <strain evidence="3 4">TISTR 2346</strain>
    </source>
</reference>
<dbReference type="PROSITE" id="PS51371">
    <property type="entry name" value="CBS"/>
    <property type="match status" value="1"/>
</dbReference>
<dbReference type="GO" id="GO:0016020">
    <property type="term" value="C:membrane"/>
    <property type="evidence" value="ECO:0007669"/>
    <property type="project" value="InterPro"/>
</dbReference>
<evidence type="ECO:0000256" key="1">
    <source>
        <dbReference type="PROSITE-ProRule" id="PRU00703"/>
    </source>
</evidence>
<evidence type="ECO:0000259" key="2">
    <source>
        <dbReference type="PROSITE" id="PS51371"/>
    </source>
</evidence>
<dbReference type="PANTHER" id="PTHR43773">
    <property type="entry name" value="MAGNESIUM TRANSPORTER MGTE"/>
    <property type="match status" value="1"/>
</dbReference>
<dbReference type="SUPFAM" id="SSF158791">
    <property type="entry name" value="MgtE N-terminal domain-like"/>
    <property type="match status" value="1"/>
</dbReference>
<dbReference type="SUPFAM" id="SSF54631">
    <property type="entry name" value="CBS-domain pair"/>
    <property type="match status" value="1"/>
</dbReference>
<dbReference type="GO" id="GO:0015095">
    <property type="term" value="F:magnesium ion transmembrane transporter activity"/>
    <property type="evidence" value="ECO:0007669"/>
    <property type="project" value="InterPro"/>
</dbReference>
<dbReference type="Pfam" id="PF00571">
    <property type="entry name" value="CBS"/>
    <property type="match status" value="2"/>
</dbReference>